<dbReference type="GeneID" id="112296081"/>
<dbReference type="SMR" id="A0A2K1IYA9"/>
<dbReference type="Pfam" id="PF03647">
    <property type="entry name" value="Tmemb_14"/>
    <property type="match status" value="1"/>
</dbReference>
<reference evidence="8 10" key="1">
    <citation type="journal article" date="2008" name="Science">
        <title>The Physcomitrella genome reveals evolutionary insights into the conquest of land by plants.</title>
        <authorList>
            <person name="Rensing S."/>
            <person name="Lang D."/>
            <person name="Zimmer A."/>
            <person name="Terry A."/>
            <person name="Salamov A."/>
            <person name="Shapiro H."/>
            <person name="Nishiyama T."/>
            <person name="Perroud P.-F."/>
            <person name="Lindquist E."/>
            <person name="Kamisugi Y."/>
            <person name="Tanahashi T."/>
            <person name="Sakakibara K."/>
            <person name="Fujita T."/>
            <person name="Oishi K."/>
            <person name="Shin-I T."/>
            <person name="Kuroki Y."/>
            <person name="Toyoda A."/>
            <person name="Suzuki Y."/>
            <person name="Hashimoto A."/>
            <person name="Yamaguchi K."/>
            <person name="Sugano A."/>
            <person name="Kohara Y."/>
            <person name="Fujiyama A."/>
            <person name="Anterola A."/>
            <person name="Aoki S."/>
            <person name="Ashton N."/>
            <person name="Barbazuk W.B."/>
            <person name="Barker E."/>
            <person name="Bennetzen J."/>
            <person name="Bezanilla M."/>
            <person name="Blankenship R."/>
            <person name="Cho S.H."/>
            <person name="Dutcher S."/>
            <person name="Estelle M."/>
            <person name="Fawcett J.A."/>
            <person name="Gundlach H."/>
            <person name="Hanada K."/>
            <person name="Heyl A."/>
            <person name="Hicks K.A."/>
            <person name="Hugh J."/>
            <person name="Lohr M."/>
            <person name="Mayer K."/>
            <person name="Melkozernov A."/>
            <person name="Murata T."/>
            <person name="Nelson D."/>
            <person name="Pils B."/>
            <person name="Prigge M."/>
            <person name="Reiss B."/>
            <person name="Renner T."/>
            <person name="Rombauts S."/>
            <person name="Rushton P."/>
            <person name="Sanderfoot A."/>
            <person name="Schween G."/>
            <person name="Shiu S.-H."/>
            <person name="Stueber K."/>
            <person name="Theodoulou F.L."/>
            <person name="Tu H."/>
            <person name="Van de Peer Y."/>
            <person name="Verrier P.J."/>
            <person name="Waters E."/>
            <person name="Wood A."/>
            <person name="Yang L."/>
            <person name="Cove D."/>
            <person name="Cuming A."/>
            <person name="Hasebe M."/>
            <person name="Lucas S."/>
            <person name="Mishler D.B."/>
            <person name="Reski R."/>
            <person name="Grigoriev I."/>
            <person name="Quatrano R.S."/>
            <person name="Boore J.L."/>
        </authorList>
    </citation>
    <scope>NUCLEOTIDE SEQUENCE [LARGE SCALE GENOMIC DNA]</scope>
    <source>
        <strain evidence="9 10">cv. Gransden 2004</strain>
    </source>
</reference>
<dbReference type="GO" id="GO:0015245">
    <property type="term" value="F:fatty acid transmembrane transporter activity"/>
    <property type="evidence" value="ECO:0000318"/>
    <property type="project" value="GO_Central"/>
</dbReference>
<dbReference type="Gramene" id="Pp3c19_13340V3.1">
    <property type="protein sequence ID" value="Pp3c19_13340V3.1"/>
    <property type="gene ID" value="Pp3c19_13340"/>
</dbReference>
<evidence type="ECO:0000256" key="7">
    <source>
        <dbReference type="SAM" id="Phobius"/>
    </source>
</evidence>
<gene>
    <name evidence="9" type="primary">LOC112296081</name>
    <name evidence="8" type="ORF">PHYPA_024074</name>
</gene>
<dbReference type="EnsemblPlants" id="Pp3c19_13340V3.2">
    <property type="protein sequence ID" value="Pp3c19_13340V3.2"/>
    <property type="gene ID" value="Pp3c19_13340"/>
</dbReference>
<dbReference type="Gramene" id="Pp3c19_13340V3.2">
    <property type="protein sequence ID" value="Pp3c19_13340V3.2"/>
    <property type="gene ID" value="Pp3c19_13340"/>
</dbReference>
<feature type="region of interest" description="Disordered" evidence="6">
    <location>
        <begin position="95"/>
        <end position="129"/>
    </location>
</feature>
<feature type="transmembrane region" description="Helical" evidence="7">
    <location>
        <begin position="329"/>
        <end position="350"/>
    </location>
</feature>
<evidence type="ECO:0000256" key="6">
    <source>
        <dbReference type="SAM" id="MobiDB-lite"/>
    </source>
</evidence>
<comment type="similarity">
    <text evidence="2">Belongs to the TMEM14 family.</text>
</comment>
<dbReference type="EnsemblPlants" id="Pp3c19_13340V3.1">
    <property type="protein sequence ID" value="Pp3c19_13340V3.1"/>
    <property type="gene ID" value="Pp3c19_13340"/>
</dbReference>
<organism evidence="8">
    <name type="scientific">Physcomitrium patens</name>
    <name type="common">Spreading-leaved earth moss</name>
    <name type="synonym">Physcomitrella patens</name>
    <dbReference type="NCBI Taxonomy" id="3218"/>
    <lineage>
        <taxon>Eukaryota</taxon>
        <taxon>Viridiplantae</taxon>
        <taxon>Streptophyta</taxon>
        <taxon>Embryophyta</taxon>
        <taxon>Bryophyta</taxon>
        <taxon>Bryophytina</taxon>
        <taxon>Bryopsida</taxon>
        <taxon>Funariidae</taxon>
        <taxon>Funariales</taxon>
        <taxon>Funariaceae</taxon>
        <taxon>Physcomitrium</taxon>
    </lineage>
</organism>
<evidence type="ECO:0000256" key="3">
    <source>
        <dbReference type="ARBA" id="ARBA00022692"/>
    </source>
</evidence>
<keyword evidence="3 7" id="KW-0812">Transmembrane</keyword>
<dbReference type="EMBL" id="ABEU02000019">
    <property type="protein sequence ID" value="PNR34257.1"/>
    <property type="molecule type" value="Genomic_DNA"/>
</dbReference>
<evidence type="ECO:0000256" key="4">
    <source>
        <dbReference type="ARBA" id="ARBA00022989"/>
    </source>
</evidence>
<keyword evidence="4 7" id="KW-1133">Transmembrane helix</keyword>
<dbReference type="Proteomes" id="UP000006727">
    <property type="component" value="Chromosome 19"/>
</dbReference>
<dbReference type="PANTHER" id="PTHR12668:SF43">
    <property type="entry name" value="TRANSMEMBRANE PROTEIN 14 HOMOLOG"/>
    <property type="match status" value="1"/>
</dbReference>
<dbReference type="Gene3D" id="1.20.5.1230">
    <property type="entry name" value="Apolipoprotein A-I"/>
    <property type="match status" value="1"/>
</dbReference>
<feature type="transmembrane region" description="Helical" evidence="7">
    <location>
        <begin position="248"/>
        <end position="268"/>
    </location>
</feature>
<evidence type="ECO:0000313" key="9">
    <source>
        <dbReference type="EnsemblPlants" id="Pp3c19_13340V3.1"/>
    </source>
</evidence>
<reference evidence="9" key="3">
    <citation type="submission" date="2020-12" db="UniProtKB">
        <authorList>
            <consortium name="EnsemblPlants"/>
        </authorList>
    </citation>
    <scope>IDENTIFICATION</scope>
</reference>
<dbReference type="RefSeq" id="XP_024403988.1">
    <property type="nucleotide sequence ID" value="XM_024548220.2"/>
</dbReference>
<feature type="transmembrane region" description="Helical" evidence="7">
    <location>
        <begin position="274"/>
        <end position="293"/>
    </location>
</feature>
<dbReference type="InterPro" id="IPR044890">
    <property type="entry name" value="TMEM14_sf"/>
</dbReference>
<dbReference type="PaxDb" id="3218-PP1S20_332V6.1"/>
<keyword evidence="10" id="KW-1185">Reference proteome</keyword>
<dbReference type="InterPro" id="IPR005349">
    <property type="entry name" value="TMEM14"/>
</dbReference>
<dbReference type="AlphaFoldDB" id="A0A2K1IYA9"/>
<evidence type="ECO:0000313" key="10">
    <source>
        <dbReference type="Proteomes" id="UP000006727"/>
    </source>
</evidence>
<keyword evidence="5 7" id="KW-0472">Membrane</keyword>
<dbReference type="SUPFAM" id="SSF58113">
    <property type="entry name" value="Apolipoprotein A-I"/>
    <property type="match status" value="1"/>
</dbReference>
<evidence type="ECO:0000313" key="8">
    <source>
        <dbReference type="EMBL" id="PNR34257.1"/>
    </source>
</evidence>
<name>A0A2K1IYA9_PHYPA</name>
<evidence type="ECO:0000256" key="1">
    <source>
        <dbReference type="ARBA" id="ARBA00004370"/>
    </source>
</evidence>
<accession>A0A2K1IYA9</accession>
<dbReference type="GO" id="GO:0015908">
    <property type="term" value="P:fatty acid transport"/>
    <property type="evidence" value="ECO:0000318"/>
    <property type="project" value="GO_Central"/>
</dbReference>
<dbReference type="GO" id="GO:0009706">
    <property type="term" value="C:chloroplast inner membrane"/>
    <property type="evidence" value="ECO:0000318"/>
    <property type="project" value="GO_Central"/>
</dbReference>
<evidence type="ECO:0000256" key="2">
    <source>
        <dbReference type="ARBA" id="ARBA00007590"/>
    </source>
</evidence>
<protein>
    <submittedName>
        <fullName evidence="8 9">Uncharacterized protein</fullName>
    </submittedName>
</protein>
<evidence type="ECO:0000256" key="5">
    <source>
        <dbReference type="ARBA" id="ARBA00023136"/>
    </source>
</evidence>
<feature type="compositionally biased region" description="Basic and acidic residues" evidence="6">
    <location>
        <begin position="113"/>
        <end position="126"/>
    </location>
</feature>
<dbReference type="PANTHER" id="PTHR12668">
    <property type="entry name" value="TRANSMEMBRANE PROTEIN 14, 15"/>
    <property type="match status" value="1"/>
</dbReference>
<proteinExistence type="inferred from homology"/>
<reference evidence="8 10" key="2">
    <citation type="journal article" date="2018" name="Plant J.">
        <title>The Physcomitrella patens chromosome-scale assembly reveals moss genome structure and evolution.</title>
        <authorList>
            <person name="Lang D."/>
            <person name="Ullrich K.K."/>
            <person name="Murat F."/>
            <person name="Fuchs J."/>
            <person name="Jenkins J."/>
            <person name="Haas F.B."/>
            <person name="Piednoel M."/>
            <person name="Gundlach H."/>
            <person name="Van Bel M."/>
            <person name="Meyberg R."/>
            <person name="Vives C."/>
            <person name="Morata J."/>
            <person name="Symeonidi A."/>
            <person name="Hiss M."/>
            <person name="Muchero W."/>
            <person name="Kamisugi Y."/>
            <person name="Saleh O."/>
            <person name="Blanc G."/>
            <person name="Decker E.L."/>
            <person name="van Gessel N."/>
            <person name="Grimwood J."/>
            <person name="Hayes R.D."/>
            <person name="Graham S.W."/>
            <person name="Gunter L.E."/>
            <person name="McDaniel S.F."/>
            <person name="Hoernstein S.N.W."/>
            <person name="Larsson A."/>
            <person name="Li F.W."/>
            <person name="Perroud P.F."/>
            <person name="Phillips J."/>
            <person name="Ranjan P."/>
            <person name="Rokshar D.S."/>
            <person name="Rothfels C.J."/>
            <person name="Schneider L."/>
            <person name="Shu S."/>
            <person name="Stevenson D.W."/>
            <person name="Thummler F."/>
            <person name="Tillich M."/>
            <person name="Villarreal Aguilar J.C."/>
            <person name="Widiez T."/>
            <person name="Wong G.K."/>
            <person name="Wymore A."/>
            <person name="Zhang Y."/>
            <person name="Zimmer A.D."/>
            <person name="Quatrano R.S."/>
            <person name="Mayer K.F.X."/>
            <person name="Goodstein D."/>
            <person name="Casacuberta J.M."/>
            <person name="Vandepoele K."/>
            <person name="Reski R."/>
            <person name="Cuming A.C."/>
            <person name="Tuskan G.A."/>
            <person name="Maumus F."/>
            <person name="Salse J."/>
            <person name="Schmutz J."/>
            <person name="Rensing S.A."/>
        </authorList>
    </citation>
    <scope>NUCLEOTIDE SEQUENCE [LARGE SCALE GENOMIC DNA]</scope>
    <source>
        <strain evidence="9 10">cv. Gransden 2004</strain>
    </source>
</reference>
<dbReference type="OrthoDB" id="768548at2759"/>
<dbReference type="Gene3D" id="1.10.10.1740">
    <property type="entry name" value="Transmembrane protein 14-like"/>
    <property type="match status" value="1"/>
</dbReference>
<comment type="subcellular location">
    <subcellularLocation>
        <location evidence="1">Membrane</location>
    </subcellularLocation>
</comment>
<sequence length="366" mass="39242">MECMRAMSSVCCGSASLGIVGSVIDHGAGKNENFRGRAVAVASLRVQSMQVGGVSSGYQGKALKRFGLRRSIARATYSRPDEPLGTKAENAANKAARDFDGAKQSVGSAVEDVEGKASTEVDEGKESLGNTGEELKLNIKSGIDQSKQAFSSTVEDLKRKADETKSLAQETAYKELEKLRDITKKLLEETDVALNKLAATAQETANKQKDNLADVVEKAPETVKEVAESVLRAHYSEAGGSGSKVHDFCLGIPYGGFLSVGGLLWFILSGSISAIRFGVLLGSAILYLGLTSLKKWEKGESSMTYIQSQSAITTFIFFRYFRHYTVNKALFPTGVVGLISGAMVAFYIYVLASGGNRPQKPESQTN</sequence>